<reference evidence="2 3" key="1">
    <citation type="submission" date="2019-07" db="EMBL/GenBank/DDBJ databases">
        <title>R&amp;d 2014.</title>
        <authorList>
            <person name="Klenk H.-P."/>
        </authorList>
    </citation>
    <scope>NUCLEOTIDE SEQUENCE [LARGE SCALE GENOMIC DNA]</scope>
    <source>
        <strain evidence="2 3">DSM 43194</strain>
    </source>
</reference>
<dbReference type="Pfam" id="PF11716">
    <property type="entry name" value="MDMPI_N"/>
    <property type="match status" value="1"/>
</dbReference>
<comment type="caution">
    <text evidence="2">The sequence shown here is derived from an EMBL/GenBank/DDBJ whole genome shotgun (WGS) entry which is preliminary data.</text>
</comment>
<dbReference type="SUPFAM" id="SSF109854">
    <property type="entry name" value="DinB/YfiT-like putative metalloenzymes"/>
    <property type="match status" value="1"/>
</dbReference>
<evidence type="ECO:0000313" key="3">
    <source>
        <dbReference type="Proteomes" id="UP000317303"/>
    </source>
</evidence>
<sequence length="197" mass="21566">MDGDVRTWMDEGTERLLGALGTLDDSDLRAPSRLPGWSRAHVVSHLHFNAEALRRLADWARTGVENPMYPSAQRRDAEIEEGAGLPPAELRALVRSSAAALARELDDLSDDAWRREVRTRQGAAIPATRLPWMRAVEVAVHAVDLDAGIEFADLPEGLVETLARETLDARLKQGHSPALAAWLTGRSATAPELGPWL</sequence>
<dbReference type="Proteomes" id="UP000317303">
    <property type="component" value="Unassembled WGS sequence"/>
</dbReference>
<gene>
    <name evidence="2" type="ORF">JD82_04895</name>
</gene>
<dbReference type="Gene3D" id="1.20.120.450">
    <property type="entry name" value="dinb family like domain"/>
    <property type="match status" value="1"/>
</dbReference>
<accession>A0A660CMX1</accession>
<keyword evidence="2" id="KW-0413">Isomerase</keyword>
<protein>
    <submittedName>
        <fullName evidence="2">Maleylpyruvate isomerase</fullName>
    </submittedName>
</protein>
<dbReference type="GO" id="GO:0016853">
    <property type="term" value="F:isomerase activity"/>
    <property type="evidence" value="ECO:0007669"/>
    <property type="project" value="UniProtKB-KW"/>
</dbReference>
<dbReference type="InterPro" id="IPR034660">
    <property type="entry name" value="DinB/YfiT-like"/>
</dbReference>
<proteinExistence type="predicted"/>
<dbReference type="AlphaFoldDB" id="A0A660CMX1"/>
<dbReference type="InterPro" id="IPR024344">
    <property type="entry name" value="MDMPI_metal-binding"/>
</dbReference>
<dbReference type="InterPro" id="IPR017517">
    <property type="entry name" value="Maleyloyr_isom"/>
</dbReference>
<feature type="domain" description="Mycothiol-dependent maleylpyruvate isomerase metal-binding" evidence="1">
    <location>
        <begin position="11"/>
        <end position="145"/>
    </location>
</feature>
<dbReference type="GO" id="GO:0046872">
    <property type="term" value="F:metal ion binding"/>
    <property type="evidence" value="ECO:0007669"/>
    <property type="project" value="InterPro"/>
</dbReference>
<dbReference type="NCBIfam" id="TIGR03083">
    <property type="entry name" value="maleylpyruvate isomerase family mycothiol-dependent enzyme"/>
    <property type="match status" value="1"/>
</dbReference>
<keyword evidence="3" id="KW-1185">Reference proteome</keyword>
<name>A0A660CMX1_9PSEU</name>
<evidence type="ECO:0000259" key="1">
    <source>
        <dbReference type="Pfam" id="PF11716"/>
    </source>
</evidence>
<organism evidence="2 3">
    <name type="scientific">Prauserella rugosa</name>
    <dbReference type="NCBI Taxonomy" id="43354"/>
    <lineage>
        <taxon>Bacteria</taxon>
        <taxon>Bacillati</taxon>
        <taxon>Actinomycetota</taxon>
        <taxon>Actinomycetes</taxon>
        <taxon>Pseudonocardiales</taxon>
        <taxon>Pseudonocardiaceae</taxon>
        <taxon>Prauserella</taxon>
    </lineage>
</organism>
<dbReference type="EMBL" id="VLJV01000001">
    <property type="protein sequence ID" value="TWH23003.1"/>
    <property type="molecule type" value="Genomic_DNA"/>
</dbReference>
<keyword evidence="2" id="KW-0670">Pyruvate</keyword>
<evidence type="ECO:0000313" key="2">
    <source>
        <dbReference type="EMBL" id="TWH23003.1"/>
    </source>
</evidence>